<feature type="domain" description="Mur ligase C-terminal" evidence="11">
    <location>
        <begin position="314"/>
        <end position="428"/>
    </location>
</feature>
<dbReference type="GO" id="GO:0005524">
    <property type="term" value="F:ATP binding"/>
    <property type="evidence" value="ECO:0007669"/>
    <property type="project" value="UniProtKB-UniRule"/>
</dbReference>
<dbReference type="RefSeq" id="WP_327789912.1">
    <property type="nucleotide sequence ID" value="NZ_JARGEQ010000135.1"/>
</dbReference>
<dbReference type="Gene3D" id="3.40.1190.10">
    <property type="entry name" value="Mur-like, catalytic domain"/>
    <property type="match status" value="1"/>
</dbReference>
<dbReference type="NCBIfam" id="TIGR01087">
    <property type="entry name" value="murD"/>
    <property type="match status" value="1"/>
</dbReference>
<name>A0AAP3XT98_9PROT</name>
<dbReference type="GO" id="GO:0051301">
    <property type="term" value="P:cell division"/>
    <property type="evidence" value="ECO:0007669"/>
    <property type="project" value="UniProtKB-KW"/>
</dbReference>
<evidence type="ECO:0000259" key="11">
    <source>
        <dbReference type="Pfam" id="PF02875"/>
    </source>
</evidence>
<dbReference type="SUPFAM" id="SSF53244">
    <property type="entry name" value="MurD-like peptide ligases, peptide-binding domain"/>
    <property type="match status" value="1"/>
</dbReference>
<evidence type="ECO:0000313" key="13">
    <source>
        <dbReference type="EMBL" id="MDF1587488.1"/>
    </source>
</evidence>
<evidence type="ECO:0000256" key="2">
    <source>
        <dbReference type="ARBA" id="ARBA00004752"/>
    </source>
</evidence>
<accession>A0AAP3XT98</accession>
<dbReference type="Gene3D" id="3.40.50.720">
    <property type="entry name" value="NAD(P)-binding Rossmann-like Domain"/>
    <property type="match status" value="1"/>
</dbReference>
<keyword evidence="9 10" id="KW-0961">Cell wall biogenesis/degradation</keyword>
<evidence type="ECO:0000256" key="9">
    <source>
        <dbReference type="HAMAP-Rule" id="MF_00639"/>
    </source>
</evidence>
<comment type="similarity">
    <text evidence="9">Belongs to the MurCDEF family.</text>
</comment>
<dbReference type="GO" id="GO:0005737">
    <property type="term" value="C:cytoplasm"/>
    <property type="evidence" value="ECO:0007669"/>
    <property type="project" value="UniProtKB-SubCell"/>
</dbReference>
<comment type="function">
    <text evidence="9 10">Cell wall formation. Catalyzes the addition of glutamate to the nucleotide precursor UDP-N-acetylmuramoyl-L-alanine (UMA).</text>
</comment>
<dbReference type="SUPFAM" id="SSF53623">
    <property type="entry name" value="MurD-like peptide ligases, catalytic domain"/>
    <property type="match status" value="1"/>
</dbReference>
<evidence type="ECO:0000256" key="6">
    <source>
        <dbReference type="ARBA" id="ARBA00022741"/>
    </source>
</evidence>
<evidence type="ECO:0000256" key="3">
    <source>
        <dbReference type="ARBA" id="ARBA00022490"/>
    </source>
</evidence>
<evidence type="ECO:0000259" key="12">
    <source>
        <dbReference type="Pfam" id="PF08245"/>
    </source>
</evidence>
<keyword evidence="9 10" id="KW-0133">Cell shape</keyword>
<dbReference type="InterPro" id="IPR018109">
    <property type="entry name" value="Folylpolyglutamate_synth_CS"/>
</dbReference>
<comment type="subcellular location">
    <subcellularLocation>
        <location evidence="1 9 10">Cytoplasm</location>
    </subcellularLocation>
</comment>
<evidence type="ECO:0000256" key="1">
    <source>
        <dbReference type="ARBA" id="ARBA00004496"/>
    </source>
</evidence>
<feature type="domain" description="Mur ligase central" evidence="12">
    <location>
        <begin position="111"/>
        <end position="291"/>
    </location>
</feature>
<reference evidence="13 14" key="1">
    <citation type="submission" date="2023-03" db="EMBL/GenBank/DDBJ databases">
        <title>YIM 152171 draft genome.</title>
        <authorList>
            <person name="Yang Z."/>
        </authorList>
    </citation>
    <scope>NUCLEOTIDE SEQUENCE [LARGE SCALE GENOMIC DNA]</scope>
    <source>
        <strain evidence="13 14">YIM 152171</strain>
    </source>
</reference>
<dbReference type="PANTHER" id="PTHR43692:SF1">
    <property type="entry name" value="UDP-N-ACETYLMURAMOYLALANINE--D-GLUTAMATE LIGASE"/>
    <property type="match status" value="1"/>
</dbReference>
<dbReference type="GO" id="GO:0004326">
    <property type="term" value="F:tetrahydrofolylpolyglutamate synthase activity"/>
    <property type="evidence" value="ECO:0007669"/>
    <property type="project" value="InterPro"/>
</dbReference>
<keyword evidence="7 9" id="KW-0067">ATP-binding</keyword>
<keyword evidence="8 9" id="KW-0131">Cell cycle</keyword>
<gene>
    <name evidence="9 13" type="primary">murD</name>
    <name evidence="13" type="ORF">PZ740_13960</name>
</gene>
<evidence type="ECO:0000256" key="10">
    <source>
        <dbReference type="RuleBase" id="RU003664"/>
    </source>
</evidence>
<dbReference type="AlphaFoldDB" id="A0AAP3XT98"/>
<dbReference type="InterPro" id="IPR005762">
    <property type="entry name" value="MurD"/>
</dbReference>
<dbReference type="Pfam" id="PF02875">
    <property type="entry name" value="Mur_ligase_C"/>
    <property type="match status" value="1"/>
</dbReference>
<sequence length="456" mass="46884">MAGLGLERLAGRRVGVLGLARSGIAAGRALARAGAEVLAFDDRPQAAAGFAAGTREDIPGLALLVVSPGVPLTHPAPHAVIVAARAAGVPVTGDIELFATSLAGPRPILAITGTNGKSTTTALVHHLLHAAGRPAQMGGNIGRAVFDLAPGPADEALVLELSSYQLDLCETLRCRVAAWLNLTPDHLDRHGGMEGYAAAKRRIFRNQQPGDTAVVAIDDAPSRALADELAAAGRRVLRVSSLGPVRAGVGVEEGILLDGLDGPPVAVADLRGLATLRGRHNQQNVAAAYAMLRAFKLAPEEAVRGLESFAGLPHRTEEVGRIGPVLFVNDSKATNPESATKSLASFSDIFWIAGGVAKEGGFATLLPHLGAVRRAYLIGVAAPAMAAALGGRVPLVEVGTLEEAVAMAHADAQASGLAEPVVLLAPACASFDQFTSFEARGDAFRALVAARMTGER</sequence>
<dbReference type="Proteomes" id="UP001301140">
    <property type="component" value="Unassembled WGS sequence"/>
</dbReference>
<proteinExistence type="inferred from homology"/>
<dbReference type="GO" id="GO:0008360">
    <property type="term" value="P:regulation of cell shape"/>
    <property type="evidence" value="ECO:0007669"/>
    <property type="project" value="UniProtKB-KW"/>
</dbReference>
<dbReference type="GO" id="GO:0008764">
    <property type="term" value="F:UDP-N-acetylmuramoylalanine-D-glutamate ligase activity"/>
    <property type="evidence" value="ECO:0007669"/>
    <property type="project" value="UniProtKB-UniRule"/>
</dbReference>
<dbReference type="Pfam" id="PF08245">
    <property type="entry name" value="Mur_ligase_M"/>
    <property type="match status" value="1"/>
</dbReference>
<dbReference type="InterPro" id="IPR004101">
    <property type="entry name" value="Mur_ligase_C"/>
</dbReference>
<evidence type="ECO:0000256" key="8">
    <source>
        <dbReference type="ARBA" id="ARBA00023306"/>
    </source>
</evidence>
<organism evidence="13 14">
    <name type="scientific">Marinimicrococcus flavescens</name>
    <dbReference type="NCBI Taxonomy" id="3031815"/>
    <lineage>
        <taxon>Bacteria</taxon>
        <taxon>Pseudomonadati</taxon>
        <taxon>Pseudomonadota</taxon>
        <taxon>Alphaproteobacteria</taxon>
        <taxon>Geminicoccales</taxon>
        <taxon>Geminicoccaceae</taxon>
        <taxon>Marinimicrococcus</taxon>
    </lineage>
</organism>
<comment type="catalytic activity">
    <reaction evidence="9 10">
        <text>UDP-N-acetyl-alpha-D-muramoyl-L-alanine + D-glutamate + ATP = UDP-N-acetyl-alpha-D-muramoyl-L-alanyl-D-glutamate + ADP + phosphate + H(+)</text>
        <dbReference type="Rhea" id="RHEA:16429"/>
        <dbReference type="ChEBI" id="CHEBI:15378"/>
        <dbReference type="ChEBI" id="CHEBI:29986"/>
        <dbReference type="ChEBI" id="CHEBI:30616"/>
        <dbReference type="ChEBI" id="CHEBI:43474"/>
        <dbReference type="ChEBI" id="CHEBI:83898"/>
        <dbReference type="ChEBI" id="CHEBI:83900"/>
        <dbReference type="ChEBI" id="CHEBI:456216"/>
        <dbReference type="EC" id="6.3.2.9"/>
    </reaction>
</comment>
<keyword evidence="3 9" id="KW-0963">Cytoplasm</keyword>
<dbReference type="HAMAP" id="MF_00639">
    <property type="entry name" value="MurD"/>
    <property type="match status" value="1"/>
</dbReference>
<dbReference type="InterPro" id="IPR036615">
    <property type="entry name" value="Mur_ligase_C_dom_sf"/>
</dbReference>
<keyword evidence="4 9" id="KW-0436">Ligase</keyword>
<dbReference type="Gene3D" id="3.90.190.20">
    <property type="entry name" value="Mur ligase, C-terminal domain"/>
    <property type="match status" value="1"/>
</dbReference>
<keyword evidence="14" id="KW-1185">Reference proteome</keyword>
<evidence type="ECO:0000313" key="14">
    <source>
        <dbReference type="Proteomes" id="UP001301140"/>
    </source>
</evidence>
<dbReference type="InterPro" id="IPR013221">
    <property type="entry name" value="Mur_ligase_cen"/>
</dbReference>
<feature type="binding site" evidence="9">
    <location>
        <begin position="113"/>
        <end position="119"/>
    </location>
    <ligand>
        <name>ATP</name>
        <dbReference type="ChEBI" id="CHEBI:30616"/>
    </ligand>
</feature>
<comment type="caution">
    <text evidence="13">The sequence shown here is derived from an EMBL/GenBank/DDBJ whole genome shotgun (WGS) entry which is preliminary data.</text>
</comment>
<evidence type="ECO:0000256" key="5">
    <source>
        <dbReference type="ARBA" id="ARBA00022618"/>
    </source>
</evidence>
<dbReference type="PROSITE" id="PS01011">
    <property type="entry name" value="FOLYLPOLYGLU_SYNT_1"/>
    <property type="match status" value="1"/>
</dbReference>
<dbReference type="GO" id="GO:0071555">
    <property type="term" value="P:cell wall organization"/>
    <property type="evidence" value="ECO:0007669"/>
    <property type="project" value="UniProtKB-KW"/>
</dbReference>
<dbReference type="SUPFAM" id="SSF51984">
    <property type="entry name" value="MurCD N-terminal domain"/>
    <property type="match status" value="1"/>
</dbReference>
<evidence type="ECO:0000256" key="7">
    <source>
        <dbReference type="ARBA" id="ARBA00022840"/>
    </source>
</evidence>
<keyword evidence="6 9" id="KW-0547">Nucleotide-binding</keyword>
<dbReference type="GO" id="GO:0009252">
    <property type="term" value="P:peptidoglycan biosynthetic process"/>
    <property type="evidence" value="ECO:0007669"/>
    <property type="project" value="UniProtKB-UniRule"/>
</dbReference>
<dbReference type="PANTHER" id="PTHR43692">
    <property type="entry name" value="UDP-N-ACETYLMURAMOYLALANINE--D-GLUTAMATE LIGASE"/>
    <property type="match status" value="1"/>
</dbReference>
<evidence type="ECO:0000256" key="4">
    <source>
        <dbReference type="ARBA" id="ARBA00022598"/>
    </source>
</evidence>
<dbReference type="EC" id="6.3.2.9" evidence="9 10"/>
<dbReference type="EMBL" id="JARGEQ010000135">
    <property type="protein sequence ID" value="MDF1587488.1"/>
    <property type="molecule type" value="Genomic_DNA"/>
</dbReference>
<protein>
    <recommendedName>
        <fullName evidence="9 10">UDP-N-acetylmuramoylalanine--D-glutamate ligase</fullName>
        <ecNumber evidence="9 10">6.3.2.9</ecNumber>
    </recommendedName>
    <alternativeName>
        <fullName evidence="9">D-glutamic acid-adding enzyme</fullName>
    </alternativeName>
    <alternativeName>
        <fullName evidence="9">UDP-N-acetylmuramoyl-L-alanyl-D-glutamate synthetase</fullName>
    </alternativeName>
</protein>
<keyword evidence="9 10" id="KW-0573">Peptidoglycan synthesis</keyword>
<keyword evidence="5 9" id="KW-0132">Cell division</keyword>
<dbReference type="InterPro" id="IPR036565">
    <property type="entry name" value="Mur-like_cat_sf"/>
</dbReference>
<comment type="pathway">
    <text evidence="2 9 10">Cell wall biogenesis; peptidoglycan biosynthesis.</text>
</comment>